<evidence type="ECO:0000313" key="23">
    <source>
        <dbReference type="EMBL" id="KKG72548.1"/>
    </source>
</evidence>
<evidence type="ECO:0000313" key="34">
    <source>
        <dbReference type="EMBL" id="KKH13614.1"/>
    </source>
</evidence>
<dbReference type="Proteomes" id="UP000034944">
    <property type="component" value="Unassembled WGS sequence"/>
</dbReference>
<dbReference type="PATRIC" id="fig|2209.39.peg.2521"/>
<evidence type="ECO:0000313" key="39">
    <source>
        <dbReference type="EMBL" id="KKH31322.1"/>
    </source>
</evidence>
<evidence type="ECO:0000256" key="2">
    <source>
        <dbReference type="ARBA" id="ARBA00008844"/>
    </source>
</evidence>
<dbReference type="Proteomes" id="UP000034842">
    <property type="component" value="Unassembled WGS sequence"/>
</dbReference>
<keyword evidence="5 12" id="KW-0808">Transferase</keyword>
<evidence type="ECO:0000313" key="97">
    <source>
        <dbReference type="Proteomes" id="UP000034733"/>
    </source>
</evidence>
<evidence type="ECO:0000313" key="35">
    <source>
        <dbReference type="EMBL" id="KKH15684.1"/>
    </source>
</evidence>
<dbReference type="Proteomes" id="UP000034937">
    <property type="component" value="Unassembled WGS sequence"/>
</dbReference>
<dbReference type="EMBL" id="JJPQ01000017">
    <property type="protein sequence ID" value="KKG85664.1"/>
    <property type="molecule type" value="Genomic_DNA"/>
</dbReference>
<dbReference type="EMBL" id="JJPV01000017">
    <property type="protein sequence ID" value="KKH03295.1"/>
    <property type="molecule type" value="Genomic_DNA"/>
</dbReference>
<dbReference type="Proteomes" id="UP000034399">
    <property type="component" value="Unassembled WGS sequence"/>
</dbReference>
<dbReference type="Proteomes" id="UP000034817">
    <property type="component" value="Unassembled WGS sequence"/>
</dbReference>
<evidence type="ECO:0000313" key="93">
    <source>
        <dbReference type="Proteomes" id="UP000034667"/>
    </source>
</evidence>
<evidence type="ECO:0000313" key="11">
    <source>
        <dbReference type="EMBL" id="KKG19863.1"/>
    </source>
</evidence>
<evidence type="ECO:0000313" key="17">
    <source>
        <dbReference type="EMBL" id="KKG49295.1"/>
    </source>
</evidence>
<evidence type="ECO:0000313" key="40">
    <source>
        <dbReference type="EMBL" id="KKH40518.1"/>
    </source>
</evidence>
<dbReference type="Proteomes" id="UP000034151">
    <property type="component" value="Unassembled WGS sequence"/>
</dbReference>
<dbReference type="EMBL" id="JJQW01000029">
    <property type="protein sequence ID" value="KKH90127.1"/>
    <property type="molecule type" value="Genomic_DNA"/>
</dbReference>
<dbReference type="Proteomes" id="UP000034733">
    <property type="component" value="Unassembled WGS sequence"/>
</dbReference>
<evidence type="ECO:0000313" key="21">
    <source>
        <dbReference type="EMBL" id="KKG65216.1"/>
    </source>
</evidence>
<dbReference type="Proteomes" id="UP000033864">
    <property type="component" value="Unassembled WGS sequence"/>
</dbReference>
<evidence type="ECO:0000313" key="27">
    <source>
        <dbReference type="EMBL" id="KKG89484.1"/>
    </source>
</evidence>
<comment type="similarity">
    <text evidence="2">Belongs to the dimethylamine methyltransferase family.</text>
</comment>
<dbReference type="EMBL" id="JJPZ01000031">
    <property type="protein sequence ID" value="KKH13614.1"/>
    <property type="molecule type" value="Genomic_DNA"/>
</dbReference>
<dbReference type="Proteomes" id="UP000034925">
    <property type="component" value="Unassembled WGS sequence"/>
</dbReference>
<dbReference type="Proteomes" id="UP000033814">
    <property type="component" value="Unassembled WGS sequence"/>
</dbReference>
<dbReference type="EMBL" id="JJQT01000014">
    <property type="protein sequence ID" value="KKH83134.1"/>
    <property type="molecule type" value="Genomic_DNA"/>
</dbReference>
<proteinExistence type="inferred from homology"/>
<dbReference type="EMBL" id="JJQE01000032">
    <property type="protein sequence ID" value="KKH31322.1"/>
    <property type="molecule type" value="Genomic_DNA"/>
</dbReference>
<evidence type="ECO:0000313" key="95">
    <source>
        <dbReference type="Proteomes" id="UP000034672"/>
    </source>
</evidence>
<dbReference type="EMBL" id="JJPH01000115">
    <property type="protein sequence ID" value="KKG49295.1"/>
    <property type="molecule type" value="Genomic_DNA"/>
</dbReference>
<evidence type="ECO:0000313" key="76">
    <source>
        <dbReference type="Proteomes" id="UP000034195"/>
    </source>
</evidence>
<dbReference type="EMBL" id="JJRB01000106">
    <property type="protein sequence ID" value="KKI02264.1"/>
    <property type="molecule type" value="Genomic_DNA"/>
</dbReference>
<evidence type="ECO:0000313" key="25">
    <source>
        <dbReference type="EMBL" id="KKG85460.1"/>
    </source>
</evidence>
<evidence type="ECO:0000313" key="99">
    <source>
        <dbReference type="Proteomes" id="UP000034817"/>
    </source>
</evidence>
<dbReference type="Proteomes" id="UP000034577">
    <property type="component" value="Unassembled WGS sequence"/>
</dbReference>
<dbReference type="EC" id="2.1.1.249" evidence="3"/>
<evidence type="ECO:0000313" key="94">
    <source>
        <dbReference type="Proteomes" id="UP000034668"/>
    </source>
</evidence>
<dbReference type="Proteomes" id="UP000033885">
    <property type="component" value="Unassembled WGS sequence"/>
</dbReference>
<accession>A0A0F8G9T4</accession>
<dbReference type="Proteomes" id="UP000034450">
    <property type="component" value="Unassembled WGS sequence"/>
</dbReference>
<evidence type="ECO:0000313" key="103">
    <source>
        <dbReference type="Proteomes" id="UP000034921"/>
    </source>
</evidence>
<evidence type="ECO:0000313" key="19">
    <source>
        <dbReference type="EMBL" id="KKG54621.1"/>
    </source>
</evidence>
<evidence type="ECO:0000313" key="74">
    <source>
        <dbReference type="Proteomes" id="UP000034151"/>
    </source>
</evidence>
<dbReference type="Proteomes" id="UP000034692">
    <property type="component" value="Unassembled WGS sequence"/>
</dbReference>
<evidence type="ECO:0000313" key="56">
    <source>
        <dbReference type="EMBL" id="KKH99172.1"/>
    </source>
</evidence>
<evidence type="ECO:0000313" key="42">
    <source>
        <dbReference type="EMBL" id="KKH44676.1"/>
    </source>
</evidence>
<dbReference type="Proteomes" id="UP000034001">
    <property type="component" value="Unassembled WGS sequence"/>
</dbReference>
<dbReference type="EMBL" id="JJQS01000055">
    <property type="protein sequence ID" value="KKH76008.1"/>
    <property type="molecule type" value="Genomic_DNA"/>
</dbReference>
<evidence type="ECO:0000313" key="106">
    <source>
        <dbReference type="Proteomes" id="UP000034944"/>
    </source>
</evidence>
<evidence type="ECO:0000313" key="71">
    <source>
        <dbReference type="Proteomes" id="UP000034064"/>
    </source>
</evidence>
<evidence type="ECO:0000313" key="14">
    <source>
        <dbReference type="EMBL" id="KKG41229.1"/>
    </source>
</evidence>
<evidence type="ECO:0000256" key="3">
    <source>
        <dbReference type="ARBA" id="ARBA00012854"/>
    </source>
</evidence>
<evidence type="ECO:0000313" key="107">
    <source>
        <dbReference type="Proteomes" id="UP000034950"/>
    </source>
</evidence>
<evidence type="ECO:0000313" key="72">
    <source>
        <dbReference type="Proteomes" id="UP000034074"/>
    </source>
</evidence>
<evidence type="ECO:0000313" key="82">
    <source>
        <dbReference type="Proteomes" id="UP000034338"/>
    </source>
</evidence>
<dbReference type="NCBIfam" id="TIGR02368">
    <property type="entry name" value="dimeth_PyL"/>
    <property type="match status" value="1"/>
</dbReference>
<dbReference type="EMBL" id="JJPG01000039">
    <property type="protein sequence ID" value="KKG54621.1"/>
    <property type="molecule type" value="Genomic_DNA"/>
</dbReference>
<dbReference type="EMBL" id="JJQN01000161">
    <property type="protein sequence ID" value="KKH56080.1"/>
    <property type="molecule type" value="Genomic_DNA"/>
</dbReference>
<dbReference type="Proteomes" id="UP000034232">
    <property type="component" value="Unassembled WGS sequence"/>
</dbReference>
<dbReference type="Proteomes" id="UP000034040">
    <property type="component" value="Unassembled WGS sequence"/>
</dbReference>
<dbReference type="EMBL" id="JJQO01000033">
    <property type="protein sequence ID" value="KKH69339.1"/>
    <property type="molecule type" value="Genomic_DNA"/>
</dbReference>
<evidence type="ECO:0000313" key="31">
    <source>
        <dbReference type="EMBL" id="KKH03295.1"/>
    </source>
</evidence>
<evidence type="ECO:0000313" key="105">
    <source>
        <dbReference type="Proteomes" id="UP000034937"/>
    </source>
</evidence>
<dbReference type="EMBL" id="JJPS01000119">
    <property type="protein sequence ID" value="KKG89484.1"/>
    <property type="molecule type" value="Genomic_DNA"/>
</dbReference>
<evidence type="ECO:0000313" key="62">
    <source>
        <dbReference type="Proteomes" id="UP000033878"/>
    </source>
</evidence>
<dbReference type="Proteomes" id="UP000034253">
    <property type="component" value="Unassembled WGS sequence"/>
</dbReference>
<evidence type="ECO:0000313" key="36">
    <source>
        <dbReference type="EMBL" id="KKH17941.1"/>
    </source>
</evidence>
<dbReference type="Proteomes" id="UP000034047">
    <property type="component" value="Unassembled WGS sequence"/>
</dbReference>
<evidence type="ECO:0000313" key="83">
    <source>
        <dbReference type="Proteomes" id="UP000034387"/>
    </source>
</evidence>
<evidence type="ECO:0000313" key="26">
    <source>
        <dbReference type="EMBL" id="KKG85664.1"/>
    </source>
</evidence>
<evidence type="ECO:0000313" key="73">
    <source>
        <dbReference type="Proteomes" id="UP000034142"/>
    </source>
</evidence>
<dbReference type="GO" id="GO:0043791">
    <property type="term" value="F:dimethylamine methyltransferase activity"/>
    <property type="evidence" value="ECO:0007669"/>
    <property type="project" value="UniProtKB-EC"/>
</dbReference>
<dbReference type="EMBL" id="JJQF01000071">
    <property type="protein sequence ID" value="KKH30861.1"/>
    <property type="molecule type" value="Genomic_DNA"/>
</dbReference>
<protein>
    <recommendedName>
        <fullName evidence="3">[dimethylamine--corrinoid protein] Co-methyltransferase</fullName>
        <ecNumber evidence="3">2.1.1.249</ecNumber>
    </recommendedName>
</protein>
<evidence type="ECO:0000313" key="9">
    <source>
        <dbReference type="EMBL" id="KKF99707.1"/>
    </source>
</evidence>
<dbReference type="Proteomes" id="UP000034409">
    <property type="component" value="Unassembled WGS sequence"/>
</dbReference>
<evidence type="ECO:0000313" key="51">
    <source>
        <dbReference type="EMBL" id="KKH79271.1"/>
    </source>
</evidence>
<evidence type="ECO:0000256" key="6">
    <source>
        <dbReference type="ARBA" id="ARBA00022774"/>
    </source>
</evidence>
<dbReference type="EMBL" id="JJQJ01000028">
    <property type="protein sequence ID" value="KKH52688.1"/>
    <property type="molecule type" value="Genomic_DNA"/>
</dbReference>
<dbReference type="Proteomes" id="UP000034566">
    <property type="component" value="Unassembled WGS sequence"/>
</dbReference>
<evidence type="ECO:0000313" key="48">
    <source>
        <dbReference type="EMBL" id="KKH69339.1"/>
    </source>
</evidence>
<evidence type="ECO:0000313" key="13">
    <source>
        <dbReference type="EMBL" id="KKG30772.1"/>
    </source>
</evidence>
<evidence type="ECO:0000313" key="78">
    <source>
        <dbReference type="Proteomes" id="UP000034243"/>
    </source>
</evidence>
<evidence type="ECO:0000256" key="1">
    <source>
        <dbReference type="ARBA" id="ARBA00004890"/>
    </source>
</evidence>
<evidence type="ECO:0000313" key="28">
    <source>
        <dbReference type="EMBL" id="KKG93137.1"/>
    </source>
</evidence>
<evidence type="ECO:0000313" key="58">
    <source>
        <dbReference type="EMBL" id="KKI02264.1"/>
    </source>
</evidence>
<dbReference type="EMBL" id="JJQC01000085">
    <property type="protein sequence ID" value="KKH21153.1"/>
    <property type="molecule type" value="Genomic_DNA"/>
</dbReference>
<evidence type="ECO:0000313" key="101">
    <source>
        <dbReference type="Proteomes" id="UP000034842"/>
    </source>
</evidence>
<dbReference type="EMBL" id="JJPB01000090">
    <property type="protein sequence ID" value="KKG30772.1"/>
    <property type="molecule type" value="Genomic_DNA"/>
</dbReference>
<comment type="caution">
    <text evidence="12">The sequence shown here is derived from an EMBL/GenBank/DDBJ whole genome shotgun (WGS) entry which is preliminary data.</text>
</comment>
<dbReference type="EMBL" id="JJPO01000141">
    <property type="protein sequence ID" value="KKG69985.1"/>
    <property type="molecule type" value="Genomic_DNA"/>
</dbReference>
<dbReference type="Proteomes" id="UP000034657">
    <property type="component" value="Unassembled WGS sequence"/>
</dbReference>
<dbReference type="EMBL" id="JJPW01000024">
    <property type="protein sequence ID" value="KKH02726.1"/>
    <property type="molecule type" value="Genomic_DNA"/>
</dbReference>
<dbReference type="Proteomes" id="UP000034074">
    <property type="component" value="Unassembled WGS sequence"/>
</dbReference>
<dbReference type="Proteomes" id="UP000033933">
    <property type="component" value="Unassembled WGS sequence"/>
</dbReference>
<dbReference type="Proteomes" id="UP000034188">
    <property type="component" value="Unassembled WGS sequence"/>
</dbReference>
<dbReference type="EMBL" id="JJQI01000016">
    <property type="protein sequence ID" value="KKH42365.1"/>
    <property type="molecule type" value="Genomic_DNA"/>
</dbReference>
<dbReference type="Proteomes" id="UP000034142">
    <property type="component" value="Unassembled WGS sequence"/>
</dbReference>
<evidence type="ECO:0000313" key="61">
    <source>
        <dbReference type="Proteomes" id="UP000033864"/>
    </source>
</evidence>
<evidence type="ECO:0000313" key="15">
    <source>
        <dbReference type="EMBL" id="KKG42113.1"/>
    </source>
</evidence>
<evidence type="ECO:0000313" key="86">
    <source>
        <dbReference type="Proteomes" id="UP000034450"/>
    </source>
</evidence>
<evidence type="ECO:0000313" key="50">
    <source>
        <dbReference type="EMBL" id="KKH76008.1"/>
    </source>
</evidence>
<evidence type="ECO:0000313" key="46">
    <source>
        <dbReference type="EMBL" id="KKH56080.1"/>
    </source>
</evidence>
<evidence type="ECO:0000256" key="5">
    <source>
        <dbReference type="ARBA" id="ARBA00022679"/>
    </source>
</evidence>
<evidence type="ECO:0000313" key="29">
    <source>
        <dbReference type="EMBL" id="KKG95456.1"/>
    </source>
</evidence>
<evidence type="ECO:0000313" key="77">
    <source>
        <dbReference type="Proteomes" id="UP000034232"/>
    </source>
</evidence>
<evidence type="ECO:0000256" key="8">
    <source>
        <dbReference type="ARBA" id="ARBA00029367"/>
    </source>
</evidence>
<evidence type="ECO:0000313" key="32">
    <source>
        <dbReference type="EMBL" id="KKH04906.1"/>
    </source>
</evidence>
<dbReference type="Proteomes" id="UP000034338">
    <property type="component" value="Unassembled WGS sequence"/>
</dbReference>
<dbReference type="Proteomes" id="UP000033835">
    <property type="component" value="Unassembled WGS sequence"/>
</dbReference>
<sequence>MATEYALRMGDGKRIFLTKDKIIEELEAGMANASDLGEIPDLSGDEIDKLAEILMMPGKAVSVEQGMEVPVTHDIGTLRLDGDQGNSGVGIPSSRLVGCMMHERAFGADTMELGHIDYSYKPVKPVVANECQAMEVCQQNMIIPLFYGAMPNMGLYYTPDGPFENPGDLMKAFKIQEAWDSMEHAAAHLTRDTVWVMQKLFASGADGVNFDTTAAAGDADMYGTLHAIEALRKEFPDMYIEAGMAGECVLGMHGNLQYDGVTLAGLWPHQQAPLIAKAGANVFGPVCNTNTSKTSPWNLARAVNFMKAAVQASSIPCHVDMGMGVGGIPMLETPPIDAVTRASKAMVEIAGVDGI</sequence>
<evidence type="ECO:0000313" key="33">
    <source>
        <dbReference type="EMBL" id="KKH11355.1"/>
    </source>
</evidence>
<evidence type="ECO:0000313" key="54">
    <source>
        <dbReference type="EMBL" id="KKH87970.1"/>
    </source>
</evidence>
<evidence type="ECO:0000313" key="66">
    <source>
        <dbReference type="Proteomes" id="UP000033987"/>
    </source>
</evidence>
<evidence type="ECO:0000313" key="45">
    <source>
        <dbReference type="EMBL" id="KKH52911.1"/>
    </source>
</evidence>
<dbReference type="Proteomes" id="UP000034672">
    <property type="component" value="Unassembled WGS sequence"/>
</dbReference>
<dbReference type="EMBL" id="JJQK01000265">
    <property type="protein sequence ID" value="KKH44868.1"/>
    <property type="molecule type" value="Genomic_DNA"/>
</dbReference>
<evidence type="ECO:0000313" key="12">
    <source>
        <dbReference type="EMBL" id="KKG29000.1"/>
    </source>
</evidence>
<evidence type="ECO:0000313" key="53">
    <source>
        <dbReference type="EMBL" id="KKH87102.1"/>
    </source>
</evidence>
<dbReference type="EMBL" id="JJPR01000104">
    <property type="protein sequence ID" value="KKG85460.1"/>
    <property type="molecule type" value="Genomic_DNA"/>
</dbReference>
<evidence type="ECO:0000313" key="79">
    <source>
        <dbReference type="Proteomes" id="UP000034253"/>
    </source>
</evidence>
<evidence type="ECO:0000313" key="85">
    <source>
        <dbReference type="Proteomes" id="UP000034409"/>
    </source>
</evidence>
<evidence type="ECO:0000313" key="92">
    <source>
        <dbReference type="Proteomes" id="UP000034657"/>
    </source>
</evidence>
<evidence type="ECO:0000313" key="100">
    <source>
        <dbReference type="Proteomes" id="UP000034820"/>
    </source>
</evidence>
<evidence type="ECO:0000313" key="44">
    <source>
        <dbReference type="EMBL" id="KKH52688.1"/>
    </source>
</evidence>
<evidence type="ECO:0000313" key="18">
    <source>
        <dbReference type="EMBL" id="KKG53302.1"/>
    </source>
</evidence>
<evidence type="ECO:0000313" key="41">
    <source>
        <dbReference type="EMBL" id="KKH42365.1"/>
    </source>
</evidence>
<organism evidence="12 84">
    <name type="scientific">Methanosarcina mazei</name>
    <name type="common">Methanosarcina frisia</name>
    <dbReference type="NCBI Taxonomy" id="2209"/>
    <lineage>
        <taxon>Archaea</taxon>
        <taxon>Methanobacteriati</taxon>
        <taxon>Methanobacteriota</taxon>
        <taxon>Stenosarchaea group</taxon>
        <taxon>Methanomicrobia</taxon>
        <taxon>Methanosarcinales</taxon>
        <taxon>Methanosarcinaceae</taxon>
        <taxon>Methanosarcina</taxon>
    </lineage>
</organism>
<evidence type="ECO:0000313" key="81">
    <source>
        <dbReference type="Proteomes" id="UP000034279"/>
    </source>
</evidence>
<dbReference type="EMBL" id="JJPD01000071">
    <property type="protein sequence ID" value="KKG42762.1"/>
    <property type="molecule type" value="Genomic_DNA"/>
</dbReference>
<dbReference type="EMBL" id="JJPT01000043">
    <property type="protein sequence ID" value="KKG93137.1"/>
    <property type="molecule type" value="Genomic_DNA"/>
</dbReference>
<evidence type="ECO:0000256" key="4">
    <source>
        <dbReference type="ARBA" id="ARBA00022603"/>
    </source>
</evidence>
<dbReference type="Proteomes" id="UP000034468">
    <property type="component" value="Unassembled WGS sequence"/>
</dbReference>
<dbReference type="EMBL" id="JJQQ01000088">
    <property type="protein sequence ID" value="KKH66677.1"/>
    <property type="molecule type" value="Genomic_DNA"/>
</dbReference>
<evidence type="ECO:0000313" key="102">
    <source>
        <dbReference type="Proteomes" id="UP000034872"/>
    </source>
</evidence>
<dbReference type="EMBL" id="JJQR01000003">
    <property type="protein sequence ID" value="KKH79271.1"/>
    <property type="molecule type" value="Genomic_DNA"/>
</dbReference>
<dbReference type="InterPro" id="IPR012653">
    <property type="entry name" value="Dimeth_MeTrfase_MtbB"/>
</dbReference>
<dbReference type="GO" id="GO:0032259">
    <property type="term" value="P:methylation"/>
    <property type="evidence" value="ECO:0007669"/>
    <property type="project" value="UniProtKB-KW"/>
</dbReference>
<comment type="catalytic activity">
    <reaction evidence="8">
        <text>Co(I)-[dimethylamine-specific corrinoid protein] + dimethylamine + H(+) = methyl-Co(III)-[dimethylamine-specific corrinoid protein] + methylamine</text>
        <dbReference type="Rhea" id="RHEA:41175"/>
        <dbReference type="Rhea" id="RHEA-COMP:11122"/>
        <dbReference type="Rhea" id="RHEA-COMP:11123"/>
        <dbReference type="ChEBI" id="CHEBI:15378"/>
        <dbReference type="ChEBI" id="CHEBI:58040"/>
        <dbReference type="ChEBI" id="CHEBI:59338"/>
        <dbReference type="ChEBI" id="CHEBI:85033"/>
        <dbReference type="ChEBI" id="CHEBI:85035"/>
        <dbReference type="EC" id="2.1.1.249"/>
    </reaction>
</comment>
<evidence type="ECO:0000313" key="43">
    <source>
        <dbReference type="EMBL" id="KKH44868.1"/>
    </source>
</evidence>
<dbReference type="EMBL" id="JJQX01000252">
    <property type="protein sequence ID" value="KKH87970.1"/>
    <property type="molecule type" value="Genomic_DNA"/>
</dbReference>
<dbReference type="EMBL" id="JJPP01000126">
    <property type="protein sequence ID" value="KKG77669.1"/>
    <property type="molecule type" value="Genomic_DNA"/>
</dbReference>
<keyword evidence="6" id="KW-0669">Pyrrolysine</keyword>
<dbReference type="EMBL" id="JJPJ01000060">
    <property type="protein sequence ID" value="KKG63099.1"/>
    <property type="molecule type" value="Genomic_DNA"/>
</dbReference>
<dbReference type="EMBL" id="JJPK01000014">
    <property type="protein sequence ID" value="KKG65216.1"/>
    <property type="molecule type" value="Genomic_DNA"/>
</dbReference>
<dbReference type="Proteomes" id="UP000033878">
    <property type="component" value="Unassembled WGS sequence"/>
</dbReference>
<reference evidence="59 60" key="1">
    <citation type="journal article" date="2015" name="ISME J.">
        <title>Genomic and phenotypic differentiation among Methanosarcina mazei populations from Columbia River sediment.</title>
        <authorList>
            <person name="Youngblut N.D."/>
            <person name="Wirth J.S."/>
            <person name="Henriksen J.R."/>
            <person name="Smith M."/>
            <person name="Simon H."/>
            <person name="Metcalf W.W."/>
            <person name="Whitaker R.J."/>
        </authorList>
    </citation>
    <scope>NUCLEOTIDE SEQUENCE [LARGE SCALE GENOMIC DNA]</scope>
    <source>
        <strain evidence="35 71">1.F.A.1A.3</strain>
        <strain evidence="36 97">1.F.A.1B.3</strain>
        <strain evidence="37 66">1.F.A.1B.4</strain>
        <strain evidence="39 103">1.F.M.0.5</strain>
        <strain evidence="38 82">1.H.A.0.1</strain>
        <strain evidence="40 98">1.H.A.1A.1</strain>
        <strain evidence="42 68">1.H.A.1A.3</strain>
        <strain evidence="41 95">1.H.A.1A.4</strain>
        <strain evidence="44 61">1.H.A.1A.6</strain>
        <strain evidence="43 80">1.H.A.2.1</strain>
        <strain evidence="45 77">1.H.A.2.3</strain>
        <strain evidence="46 86">1.H.A.2.6</strain>
        <strain evidence="48 96">1.H.A.2.7</strain>
        <strain evidence="49">1.H.A.2.8</strain>
        <strain evidence="47 65">1.H.M.0.1</strain>
        <strain evidence="51 104">1.H.M.1A.1</strain>
        <strain evidence="50 69">1.H.M.1A.2</strain>
        <strain evidence="52 101">1.H.M.1A.3</strain>
        <strain evidence="53 59">1.H.M.2.2</strain>
        <strain evidence="55 105">1.H.M.2.3</strain>
        <strain evidence="54 94">1.H.M.2.4</strain>
        <strain evidence="56 102">1.H.T.2.1</strain>
        <strain evidence="57 63">1.H.T.2.3</strain>
        <strain evidence="58 88">1.H.T.2.5</strain>
        <strain evidence="9 73">2.F.A.2.3</strain>
        <strain evidence="10 91">2.F.T.0.2</strain>
        <strain evidence="11 70">2.F.T.2.6</strain>
        <strain evidence="12 84">3.F.A.1A.1</strain>
        <strain evidence="13 62">3.F.A.1A.3</strain>
        <strain evidence="16 90">3.F.A.2.12</strain>
        <strain evidence="15 93">3.F.A.2.3</strain>
        <strain evidence="14 74">3.F.A.2.5</strain>
        <strain evidence="19 76">3.F.A.2.6</strain>
        <strain evidence="17 78">3.F.A.2.7</strain>
        <strain evidence="18 75">3.F.T.1A.1</strain>
        <strain evidence="20 81">3.F.T.1A.2</strain>
        <strain evidence="21 89">3.F.T.1A.4</strain>
        <strain evidence="23 72">3.H.A.1A.2</strain>
        <strain evidence="22 67">3.H.A.2.1</strain>
        <strain evidence="24 99">3.H.A.2.4</strain>
        <strain evidence="26 64">3.H.A.2.5</strain>
        <strain evidence="25 107">3.H.A.2.6</strain>
        <strain evidence="27 85">3.H.A.2.8</strain>
        <strain evidence="28 92">3.H.M.1A.1</strain>
        <strain evidence="29 87">3.H.M.1B.1</strain>
        <strain evidence="31 60">3.H.M.1B.2</strain>
        <strain evidence="30 79">3.H.M.1B.5</strain>
        <strain evidence="33 83">3.H.M.2.7</strain>
        <strain evidence="32 100">3.H.T.1A.1</strain>
        <strain evidence="34 106">3.H.T.1A.2</strain>
    </source>
</reference>
<evidence type="ECO:0000313" key="10">
    <source>
        <dbReference type="EMBL" id="KKG04663.1"/>
    </source>
</evidence>
<evidence type="ECO:0000313" key="64">
    <source>
        <dbReference type="Proteomes" id="UP000033889"/>
    </source>
</evidence>
<dbReference type="Proteomes" id="UP000034259">
    <property type="component" value="Unassembled WGS sequence"/>
</dbReference>
<dbReference type="EMBL" id="JJPE01000123">
    <property type="protein sequence ID" value="KKG42113.1"/>
    <property type="molecule type" value="Genomic_DNA"/>
</dbReference>
<dbReference type="EMBL" id="JJQB01000104">
    <property type="protein sequence ID" value="KKH17941.1"/>
    <property type="molecule type" value="Genomic_DNA"/>
</dbReference>
<evidence type="ECO:0000313" key="59">
    <source>
        <dbReference type="Proteomes" id="UP000033814"/>
    </source>
</evidence>
<evidence type="ECO:0000256" key="7">
    <source>
        <dbReference type="ARBA" id="ARBA00022994"/>
    </source>
</evidence>
<gene>
    <name evidence="9" type="ORF">DU31_06245</name>
    <name evidence="18" type="ORF">DU33_16700</name>
    <name evidence="11" type="ORF">DU34_14380</name>
    <name evidence="16" type="ORF">DU35_00115</name>
    <name evidence="17" type="ORF">DU36_04860</name>
    <name evidence="38" type="ORF">DU37_16645</name>
    <name evidence="19" type="ORF">DU38_10705</name>
    <name evidence="14" type="ORF">DU39_11450</name>
    <name evidence="10" type="ORF">DU40_19570</name>
    <name evidence="15" type="ORF">DU41_04820</name>
    <name evidence="33" type="ORF">DU42_03660</name>
    <name evidence="35" type="ORF">DU44_11380</name>
    <name evidence="21" type="ORF">DU45_05495</name>
    <name evidence="23" type="ORF">DU46_04435</name>
    <name evidence="36" type="ORF">DU48_19370</name>
    <name evidence="13" type="ORF">DU49_11450</name>
    <name evidence="42" type="ORF">DU50_19385</name>
    <name evidence="32" type="ORF">DU51_06440</name>
    <name evidence="12" type="ORF">DU52_17760</name>
    <name evidence="40" type="ORF">DU54_01025</name>
    <name evidence="24" type="ORF">DU55_01060</name>
    <name evidence="30" type="ORF">DU56_19115</name>
    <name evidence="25" type="ORF">DU57_03970</name>
    <name evidence="27" type="ORF">DU59_10235</name>
    <name evidence="39" type="ORF">DU60_11575</name>
    <name evidence="26" type="ORF">DU61_02450</name>
    <name evidence="34" type="ORF">DU62_04235</name>
    <name evidence="22" type="ORF">DU63_02045</name>
    <name evidence="20" type="ORF">DU64_20255</name>
    <name evidence="37" type="ORF">DU65_02945</name>
    <name evidence="29" type="ORF">DU66_02210</name>
    <name evidence="31" type="ORF">DU68_00385</name>
    <name evidence="28" type="ORF">DU69_16370</name>
    <name evidence="41" type="ORF">DU71_08495</name>
    <name evidence="43" type="ORF">DU72_12900</name>
    <name evidence="49" type="ORF">DU73_19265</name>
    <name evidence="46" type="ORF">DU74_00625</name>
    <name evidence="48" type="ORF">DU75_08490</name>
    <name evidence="45" type="ORF">DU76_20545</name>
    <name evidence="50" type="ORF">DU77_01795</name>
    <name evidence="52" type="ORF">DU78_18025</name>
    <name evidence="54" type="ORF">DU79_13580</name>
    <name evidence="57" type="ORF">DU81_02110</name>
    <name evidence="53" type="ORF">DU82_02295</name>
    <name evidence="58" type="ORF">DU83_03175</name>
    <name evidence="56" type="ORF">DU84_02875</name>
    <name evidence="44" type="ORF">DU85_05510</name>
    <name evidence="51" type="ORF">DU86_19005</name>
    <name evidence="47" type="ORF">DU87_00240</name>
    <name evidence="55" type="ORF">DU88_10545</name>
</gene>
<evidence type="ECO:0000313" key="96">
    <source>
        <dbReference type="Proteomes" id="UP000034692"/>
    </source>
</evidence>
<dbReference type="EMBL" id="JJPU01000133">
    <property type="protein sequence ID" value="KKG95456.1"/>
    <property type="molecule type" value="Genomic_DNA"/>
</dbReference>
<dbReference type="EMBL" id="JJQZ01000021">
    <property type="protein sequence ID" value="KKH99172.1"/>
    <property type="molecule type" value="Genomic_DNA"/>
</dbReference>
<evidence type="ECO:0000313" key="89">
    <source>
        <dbReference type="Proteomes" id="UP000034566"/>
    </source>
</evidence>
<evidence type="ECO:0000313" key="47">
    <source>
        <dbReference type="EMBL" id="KKH66677.1"/>
    </source>
</evidence>
<evidence type="ECO:0000313" key="87">
    <source>
        <dbReference type="Proteomes" id="UP000034468"/>
    </source>
</evidence>
<evidence type="ECO:0000313" key="38">
    <source>
        <dbReference type="EMBL" id="KKH30861.1"/>
    </source>
</evidence>
<evidence type="ECO:0000313" key="24">
    <source>
        <dbReference type="EMBL" id="KKG77669.1"/>
    </source>
</evidence>
<evidence type="ECO:0000313" key="22">
    <source>
        <dbReference type="EMBL" id="KKG69985.1"/>
    </source>
</evidence>
<dbReference type="EMBL" id="JJPX01000063">
    <property type="protein sequence ID" value="KKH11355.1"/>
    <property type="molecule type" value="Genomic_DNA"/>
</dbReference>
<dbReference type="EMBL" id="JJPF01000107">
    <property type="protein sequence ID" value="KKG41229.1"/>
    <property type="molecule type" value="Genomic_DNA"/>
</dbReference>
<dbReference type="GO" id="GO:0015948">
    <property type="term" value="P:methanogenesis"/>
    <property type="evidence" value="ECO:0007669"/>
    <property type="project" value="UniProtKB-KW"/>
</dbReference>
<name>A0A0F8G9T4_METMZ</name>
<dbReference type="Proteomes" id="UP000034921">
    <property type="component" value="Unassembled WGS sequence"/>
</dbReference>
<evidence type="ECO:0000313" key="68">
    <source>
        <dbReference type="Proteomes" id="UP000034021"/>
    </source>
</evidence>
<evidence type="ECO:0000313" key="91">
    <source>
        <dbReference type="Proteomes" id="UP000034597"/>
    </source>
</evidence>
<evidence type="ECO:0000313" key="57">
    <source>
        <dbReference type="EMBL" id="KKI00822.1"/>
    </source>
</evidence>
<comment type="pathway">
    <text evidence="1">One-carbon metabolism; methanogenesis from dimethylamine.</text>
</comment>
<evidence type="ECO:0000313" key="20">
    <source>
        <dbReference type="EMBL" id="KKG63099.1"/>
    </source>
</evidence>
<dbReference type="EMBL" id="JJQH01000007">
    <property type="protein sequence ID" value="KKH44676.1"/>
    <property type="molecule type" value="Genomic_DNA"/>
</dbReference>
<evidence type="ECO:0000313" key="63">
    <source>
        <dbReference type="Proteomes" id="UP000033885"/>
    </source>
</evidence>
<evidence type="ECO:0000313" key="60">
    <source>
        <dbReference type="Proteomes" id="UP000033835"/>
    </source>
</evidence>
<evidence type="ECO:0000313" key="49">
    <source>
        <dbReference type="EMBL" id="KKH71074.1"/>
    </source>
</evidence>
<dbReference type="EMBL" id="JJQA01000085">
    <property type="protein sequence ID" value="KKH15684.1"/>
    <property type="molecule type" value="Genomic_DNA"/>
</dbReference>
<dbReference type="EMBL" id="JJPY01000123">
    <property type="protein sequence ID" value="KKH04906.1"/>
    <property type="molecule type" value="Genomic_DNA"/>
</dbReference>
<evidence type="ECO:0000313" key="80">
    <source>
        <dbReference type="Proteomes" id="UP000034259"/>
    </source>
</evidence>
<dbReference type="Proteomes" id="UP000034243">
    <property type="component" value="Unassembled WGS sequence"/>
</dbReference>
<evidence type="ECO:0000313" key="70">
    <source>
        <dbReference type="Proteomes" id="UP000034047"/>
    </source>
</evidence>
<evidence type="ECO:0000313" key="84">
    <source>
        <dbReference type="Proteomes" id="UP000034399"/>
    </source>
</evidence>
<keyword evidence="4 12" id="KW-0489">Methyltransferase</keyword>
<dbReference type="Proteomes" id="UP000034064">
    <property type="component" value="Unassembled WGS sequence"/>
</dbReference>
<evidence type="ECO:0000313" key="75">
    <source>
        <dbReference type="Proteomes" id="UP000034188"/>
    </source>
</evidence>
<dbReference type="AlphaFoldDB" id="A0A0F8G9T4"/>
<dbReference type="EMBL" id="JJOT01000028">
    <property type="protein sequence ID" value="KKG04663.1"/>
    <property type="molecule type" value="Genomic_DNA"/>
</dbReference>
<dbReference type="EMBL" id="JJQM01000133">
    <property type="protein sequence ID" value="KKH52911.1"/>
    <property type="molecule type" value="Genomic_DNA"/>
</dbReference>
<dbReference type="EMBL" id="JJQV01000003">
    <property type="protein sequence ID" value="KKH87102.1"/>
    <property type="molecule type" value="Genomic_DNA"/>
</dbReference>
<evidence type="ECO:0000313" key="30">
    <source>
        <dbReference type="EMBL" id="KKH02726.1"/>
    </source>
</evidence>
<evidence type="ECO:0000313" key="90">
    <source>
        <dbReference type="Proteomes" id="UP000034577"/>
    </source>
</evidence>
<dbReference type="EMBL" id="JJRA01000140">
    <property type="protein sequence ID" value="KKI00822.1"/>
    <property type="molecule type" value="Genomic_DNA"/>
</dbReference>
<dbReference type="Proteomes" id="UP000034547">
    <property type="component" value="Unassembled WGS sequence"/>
</dbReference>
<evidence type="ECO:0000313" key="88">
    <source>
        <dbReference type="Proteomes" id="UP000034547"/>
    </source>
</evidence>
<dbReference type="UniPathway" id="UPA00644"/>
<dbReference type="Proteomes" id="UP000034872">
    <property type="component" value="Unassembled WGS sequence"/>
</dbReference>
<evidence type="ECO:0000313" key="69">
    <source>
        <dbReference type="Proteomes" id="UP000034040"/>
    </source>
</evidence>
<evidence type="ECO:0000313" key="98">
    <source>
        <dbReference type="Proteomes" id="UP000034758"/>
    </source>
</evidence>
<evidence type="ECO:0000313" key="65">
    <source>
        <dbReference type="Proteomes" id="UP000033933"/>
    </source>
</evidence>
<evidence type="ECO:0000313" key="104">
    <source>
        <dbReference type="Proteomes" id="UP000034925"/>
    </source>
</evidence>
<dbReference type="EMBL" id="JJQG01000051">
    <property type="protein sequence ID" value="KKH40518.1"/>
    <property type="molecule type" value="Genomic_DNA"/>
</dbReference>
<dbReference type="EMBL" id="JJPA01000198">
    <property type="protein sequence ID" value="KKG29000.1"/>
    <property type="molecule type" value="Genomic_DNA"/>
</dbReference>
<evidence type="ECO:0000313" key="37">
    <source>
        <dbReference type="EMBL" id="KKH21153.1"/>
    </source>
</evidence>
<dbReference type="Proteomes" id="UP000034387">
    <property type="component" value="Unassembled WGS sequence"/>
</dbReference>
<dbReference type="Proteomes" id="UP000033889">
    <property type="component" value="Unassembled WGS sequence"/>
</dbReference>
<dbReference type="Proteomes" id="UP000034021">
    <property type="component" value="Unassembled WGS sequence"/>
</dbReference>
<dbReference type="EMBL" id="JJOU01000004">
    <property type="protein sequence ID" value="KKG19863.1"/>
    <property type="molecule type" value="Genomic_DNA"/>
</dbReference>
<dbReference type="EMBL" id="JJPN01000068">
    <property type="protein sequence ID" value="KKG72548.1"/>
    <property type="molecule type" value="Genomic_DNA"/>
</dbReference>
<dbReference type="Proteomes" id="UP000034668">
    <property type="component" value="Unassembled WGS sequence"/>
</dbReference>
<dbReference type="EMBL" id="JJOR01000156">
    <property type="protein sequence ID" value="KKF99707.1"/>
    <property type="molecule type" value="Genomic_DNA"/>
</dbReference>
<dbReference type="Proteomes" id="UP000034279">
    <property type="component" value="Unassembled WGS sequence"/>
</dbReference>
<evidence type="ECO:0000313" key="67">
    <source>
        <dbReference type="Proteomes" id="UP000034001"/>
    </source>
</evidence>
<evidence type="ECO:0000313" key="16">
    <source>
        <dbReference type="EMBL" id="KKG42762.1"/>
    </source>
</evidence>
<keyword evidence="7" id="KW-0484">Methanogenesis</keyword>
<dbReference type="EMBL" id="JJQP01000007">
    <property type="protein sequence ID" value="KKH71074.1"/>
    <property type="molecule type" value="Genomic_DNA"/>
</dbReference>
<dbReference type="Proteomes" id="UP000034667">
    <property type="component" value="Unassembled WGS sequence"/>
</dbReference>
<dbReference type="Proteomes" id="UP000033987">
    <property type="component" value="Unassembled WGS sequence"/>
</dbReference>
<dbReference type="Proteomes" id="UP000034195">
    <property type="component" value="Unassembled WGS sequence"/>
</dbReference>
<dbReference type="Pfam" id="PF09505">
    <property type="entry name" value="Dimeth_Pyl"/>
    <property type="match status" value="1"/>
</dbReference>
<dbReference type="EMBL" id="JJPI01000088">
    <property type="protein sequence ID" value="KKG53302.1"/>
    <property type="molecule type" value="Genomic_DNA"/>
</dbReference>
<evidence type="ECO:0000313" key="52">
    <source>
        <dbReference type="EMBL" id="KKH83134.1"/>
    </source>
</evidence>
<evidence type="ECO:0000313" key="55">
    <source>
        <dbReference type="EMBL" id="KKH90127.1"/>
    </source>
</evidence>
<dbReference type="Proteomes" id="UP000034758">
    <property type="component" value="Unassembled WGS sequence"/>
</dbReference>
<dbReference type="Proteomes" id="UP000034597">
    <property type="component" value="Unassembled WGS sequence"/>
</dbReference>
<dbReference type="Proteomes" id="UP000034820">
    <property type="component" value="Unassembled WGS sequence"/>
</dbReference>
<dbReference type="Proteomes" id="UP000034950">
    <property type="component" value="Unassembled WGS sequence"/>
</dbReference>